<dbReference type="Proteomes" id="UP000244911">
    <property type="component" value="Unassembled WGS sequence"/>
</dbReference>
<dbReference type="PRINTS" id="PR00722">
    <property type="entry name" value="CHYMOTRYPSIN"/>
</dbReference>
<name>A0A2R8AMF6_9RHOB</name>
<keyword evidence="5" id="KW-1185">Reference proteome</keyword>
<dbReference type="InterPro" id="IPR001314">
    <property type="entry name" value="Peptidase_S1A"/>
</dbReference>
<accession>A0A2R8AMF6</accession>
<dbReference type="PANTHER" id="PTHR15462">
    <property type="entry name" value="SERINE PROTEASE"/>
    <property type="match status" value="1"/>
</dbReference>
<dbReference type="Pfam" id="PF13365">
    <property type="entry name" value="Trypsin_2"/>
    <property type="match status" value="1"/>
</dbReference>
<evidence type="ECO:0000256" key="1">
    <source>
        <dbReference type="ARBA" id="ARBA00022729"/>
    </source>
</evidence>
<evidence type="ECO:0000313" key="4">
    <source>
        <dbReference type="EMBL" id="SPF77077.1"/>
    </source>
</evidence>
<dbReference type="PANTHER" id="PTHR15462:SF8">
    <property type="entry name" value="SERINE PROTEASE"/>
    <property type="match status" value="1"/>
</dbReference>
<dbReference type="RefSeq" id="WP_108857036.1">
    <property type="nucleotide sequence ID" value="NZ_OMOI01000001.1"/>
</dbReference>
<organism evidence="4 5">
    <name type="scientific">Aliiroseovarius pelagivivens</name>
    <dbReference type="NCBI Taxonomy" id="1639690"/>
    <lineage>
        <taxon>Bacteria</taxon>
        <taxon>Pseudomonadati</taxon>
        <taxon>Pseudomonadota</taxon>
        <taxon>Alphaproteobacteria</taxon>
        <taxon>Rhodobacterales</taxon>
        <taxon>Paracoccaceae</taxon>
        <taxon>Aliiroseovarius</taxon>
    </lineage>
</organism>
<gene>
    <name evidence="4" type="ORF">ALP8811_02100</name>
</gene>
<reference evidence="4 5" key="1">
    <citation type="submission" date="2018-03" db="EMBL/GenBank/DDBJ databases">
        <authorList>
            <person name="Keele B.F."/>
        </authorList>
    </citation>
    <scope>NUCLEOTIDE SEQUENCE [LARGE SCALE GENOMIC DNA]</scope>
    <source>
        <strain evidence="4 5">CECT 8811</strain>
    </source>
</reference>
<dbReference type="InterPro" id="IPR001254">
    <property type="entry name" value="Trypsin_dom"/>
</dbReference>
<dbReference type="Gene3D" id="2.40.10.10">
    <property type="entry name" value="Trypsin-like serine proteases"/>
    <property type="match status" value="2"/>
</dbReference>
<dbReference type="EMBL" id="OMOI01000001">
    <property type="protein sequence ID" value="SPF77077.1"/>
    <property type="molecule type" value="Genomic_DNA"/>
</dbReference>
<dbReference type="PROSITE" id="PS00134">
    <property type="entry name" value="TRYPSIN_HIS"/>
    <property type="match status" value="1"/>
</dbReference>
<dbReference type="InterPro" id="IPR009003">
    <property type="entry name" value="Peptidase_S1_PA"/>
</dbReference>
<feature type="domain" description="Peptidase S1" evidence="3">
    <location>
        <begin position="7"/>
        <end position="214"/>
    </location>
</feature>
<feature type="chain" id="PRO_5015356612" description="Peptidase S1 domain-containing protein" evidence="2">
    <location>
        <begin position="21"/>
        <end position="268"/>
    </location>
</feature>
<proteinExistence type="predicted"/>
<dbReference type="InterPro" id="IPR043504">
    <property type="entry name" value="Peptidase_S1_PA_chymotrypsin"/>
</dbReference>
<dbReference type="GO" id="GO:0004252">
    <property type="term" value="F:serine-type endopeptidase activity"/>
    <property type="evidence" value="ECO:0007669"/>
    <property type="project" value="InterPro"/>
</dbReference>
<dbReference type="AlphaFoldDB" id="A0A2R8AMF6"/>
<evidence type="ECO:0000313" key="5">
    <source>
        <dbReference type="Proteomes" id="UP000244911"/>
    </source>
</evidence>
<evidence type="ECO:0000256" key="2">
    <source>
        <dbReference type="SAM" id="SignalP"/>
    </source>
</evidence>
<dbReference type="GO" id="GO:0006508">
    <property type="term" value="P:proteolysis"/>
    <property type="evidence" value="ECO:0007669"/>
    <property type="project" value="InterPro"/>
</dbReference>
<dbReference type="OrthoDB" id="267336at2"/>
<keyword evidence="1 2" id="KW-0732">Signal</keyword>
<dbReference type="SUPFAM" id="SSF50494">
    <property type="entry name" value="Trypsin-like serine proteases"/>
    <property type="match status" value="1"/>
</dbReference>
<protein>
    <recommendedName>
        <fullName evidence="3">Peptidase S1 domain-containing protein</fullName>
    </recommendedName>
</protein>
<feature type="signal peptide" evidence="2">
    <location>
        <begin position="1"/>
        <end position="20"/>
    </location>
</feature>
<dbReference type="PROSITE" id="PS50240">
    <property type="entry name" value="TRYPSIN_DOM"/>
    <property type="match status" value="1"/>
</dbReference>
<dbReference type="InterPro" id="IPR050966">
    <property type="entry name" value="Glutamyl_endopeptidase"/>
</dbReference>
<dbReference type="InterPro" id="IPR018114">
    <property type="entry name" value="TRYPSIN_HIS"/>
</dbReference>
<sequence length="268" mass="28429">MKHVLALFAGLLLLTQPVEAQESGSLKRLTLRSDLLGFEAVGRLDIPGGFCSGALIASDLVLTAAHCLEDAVAAGSLDKVTFFAGLRDGEFVETSAAKLAVMHPKYDTGSDADFRNIRYDIGLVVLESPIATATAAPFAVEALSRSEQEISVVSYAQGRAEALSREGRCSVIDRDRDLIAFDCDIWFGSSGAPVFNTSGRRPRIVSVVSAVTNYRGQKAGLGMMLPARLAEVKQALRAGRGVVGGTEVNSRRIGVGDRTNSGARFVKP</sequence>
<evidence type="ECO:0000259" key="3">
    <source>
        <dbReference type="PROSITE" id="PS50240"/>
    </source>
</evidence>